<dbReference type="InterPro" id="IPR035901">
    <property type="entry name" value="GIY-YIG_endonuc_sf"/>
</dbReference>
<dbReference type="Pfam" id="PF00961">
    <property type="entry name" value="LAGLIDADG_1"/>
    <property type="match status" value="2"/>
</dbReference>
<dbReference type="Pfam" id="PF01541">
    <property type="entry name" value="GIY-YIG"/>
    <property type="match status" value="1"/>
</dbReference>
<accession>A0A4Y5MXN0</accession>
<keyword evidence="1" id="KW-0812">Transmembrane</keyword>
<proteinExistence type="predicted"/>
<dbReference type="InterPro" id="IPR000305">
    <property type="entry name" value="GIY-YIG_endonuc"/>
</dbReference>
<dbReference type="InterPro" id="IPR004860">
    <property type="entry name" value="LAGLIDADG_dom"/>
</dbReference>
<dbReference type="EMBL" id="MK820635">
    <property type="protein sequence ID" value="QCW06912.1"/>
    <property type="molecule type" value="Genomic_DNA"/>
</dbReference>
<dbReference type="CDD" id="cd10445">
    <property type="entry name" value="GIY-YIG_bI1_like"/>
    <property type="match status" value="1"/>
</dbReference>
<dbReference type="SUPFAM" id="SSF82771">
    <property type="entry name" value="GIY-YIG endonuclease"/>
    <property type="match status" value="1"/>
</dbReference>
<evidence type="ECO:0000256" key="1">
    <source>
        <dbReference type="SAM" id="Phobius"/>
    </source>
</evidence>
<protein>
    <recommendedName>
        <fullName evidence="2">GIY-YIG domain-containing protein</fullName>
    </recommendedName>
</protein>
<dbReference type="InterPro" id="IPR051289">
    <property type="entry name" value="LAGLIDADG_Endonuclease"/>
</dbReference>
<gene>
    <name evidence="3" type="primary">orf514</name>
</gene>
<dbReference type="NCBIfam" id="TIGR01453">
    <property type="entry name" value="grpIintron_endo"/>
    <property type="match status" value="1"/>
</dbReference>
<dbReference type="SUPFAM" id="SSF55608">
    <property type="entry name" value="Homing endonucleases"/>
    <property type="match status" value="2"/>
</dbReference>
<evidence type="ECO:0000259" key="2">
    <source>
        <dbReference type="PROSITE" id="PS50164"/>
    </source>
</evidence>
<name>A0A4Y5MXN0_9PEZI</name>
<sequence length="514" mass="60443">MLKVHLWFYLLKKKNSSKWNVQAVYSISLHLKDKELLQKIKSFFGNAGSITSQSKNSIQYRVTFWADLQNFIIPHFLKYPLLTQKKADFILFKQVLDIINNKDHLSLEGLQKIVNLKASLNKGLSEELKRAYPNTIPTERPQIFDQKIFDPYWLAGFTSGEGCFGLNFFKSTTKLGETVRLKFYISQHNRDEANCMINFIWMNKPNKLTVQQSELENFKAIKVSLNKGLFSDLETTFSILTLIKIPLINNPYPNWLGKFISRDGYLLENTRNSEKYHWKTSYIRLILSQHCRDKFFLKNFILALFIIFYFYLEGFIDNFILLSVLPIKTYENADTKKLQILKENRKKSGVYKWVNNINKKTYIGISVNLSRRLAEYFSLPWLLKNRMLISKALIKYGYSQFSLEILEYCKPKECLEREQHYIDLLKPEYNILKVAGSLLGFKHLEATKIRMKGRKISAETRAKLSVANRGKPSQQKHDKKSQQLWKMKIILCMVKPFQTKHELKCLKLKKVKIT</sequence>
<reference evidence="3" key="1">
    <citation type="submission" date="2019-04" db="EMBL/GenBank/DDBJ databases">
        <authorList>
            <person name="Yu Z."/>
            <person name="Deng C."/>
        </authorList>
    </citation>
    <scope>NUCLEOTIDE SEQUENCE</scope>
</reference>
<evidence type="ECO:0000313" key="3">
    <source>
        <dbReference type="EMBL" id="QCW06912.1"/>
    </source>
</evidence>
<dbReference type="PANTHER" id="PTHR36181">
    <property type="entry name" value="INTRON-ENCODED ENDONUCLEASE AI3-RELATED"/>
    <property type="match status" value="1"/>
</dbReference>
<organism evidence="3">
    <name type="scientific">Orbilia brochopaga</name>
    <dbReference type="NCBI Taxonomy" id="3140254"/>
    <lineage>
        <taxon>Eukaryota</taxon>
        <taxon>Fungi</taxon>
        <taxon>Dikarya</taxon>
        <taxon>Ascomycota</taxon>
        <taxon>Pezizomycotina</taxon>
        <taxon>Orbiliomycetes</taxon>
        <taxon>Orbiliales</taxon>
        <taxon>Orbiliaceae</taxon>
        <taxon>Orbilia</taxon>
    </lineage>
</organism>
<geneLocation type="mitochondrion" evidence="3"/>
<keyword evidence="3" id="KW-0496">Mitochondrion</keyword>
<dbReference type="GO" id="GO:0004519">
    <property type="term" value="F:endonuclease activity"/>
    <property type="evidence" value="ECO:0007669"/>
    <property type="project" value="InterPro"/>
</dbReference>
<dbReference type="GO" id="GO:0005739">
    <property type="term" value="C:mitochondrion"/>
    <property type="evidence" value="ECO:0007669"/>
    <property type="project" value="UniProtKB-ARBA"/>
</dbReference>
<dbReference type="InterPro" id="IPR027434">
    <property type="entry name" value="Homing_endonucl"/>
</dbReference>
<dbReference type="AlphaFoldDB" id="A0A4Y5MXN0"/>
<dbReference type="PROSITE" id="PS50164">
    <property type="entry name" value="GIY_YIG"/>
    <property type="match status" value="1"/>
</dbReference>
<dbReference type="Gene3D" id="3.10.28.10">
    <property type="entry name" value="Homing endonucleases"/>
    <property type="match status" value="2"/>
</dbReference>
<dbReference type="SMART" id="SM00465">
    <property type="entry name" value="GIYc"/>
    <property type="match status" value="1"/>
</dbReference>
<dbReference type="InterPro" id="IPR006350">
    <property type="entry name" value="Intron_endoG1"/>
</dbReference>
<keyword evidence="1" id="KW-0472">Membrane</keyword>
<feature type="domain" description="GIY-YIG" evidence="2">
    <location>
        <begin position="346"/>
        <end position="431"/>
    </location>
</feature>
<dbReference type="PANTHER" id="PTHR36181:SF4">
    <property type="entry name" value="LAGLIDADG ENDONUCLEASE"/>
    <property type="match status" value="1"/>
</dbReference>
<feature type="transmembrane region" description="Helical" evidence="1">
    <location>
        <begin position="295"/>
        <end position="312"/>
    </location>
</feature>
<dbReference type="Gene3D" id="3.40.1440.10">
    <property type="entry name" value="GIY-YIG endonuclease"/>
    <property type="match status" value="1"/>
</dbReference>
<keyword evidence="1" id="KW-1133">Transmembrane helix</keyword>